<dbReference type="AlphaFoldDB" id="A0A511ZJF2"/>
<reference evidence="5 6" key="1">
    <citation type="submission" date="2019-07" db="EMBL/GenBank/DDBJ databases">
        <title>Whole genome shotgun sequence of Oceanobacillus sojae NBRC 105379.</title>
        <authorList>
            <person name="Hosoyama A."/>
            <person name="Uohara A."/>
            <person name="Ohji S."/>
            <person name="Ichikawa N."/>
        </authorList>
    </citation>
    <scope>NUCLEOTIDE SEQUENCE [LARGE SCALE GENOMIC DNA]</scope>
    <source>
        <strain evidence="5 6">NBRC 105379</strain>
    </source>
</reference>
<accession>A0A511ZJF2</accession>
<evidence type="ECO:0000256" key="1">
    <source>
        <dbReference type="ARBA" id="ARBA00009275"/>
    </source>
</evidence>
<dbReference type="PANTHER" id="PTHR46317:SF1">
    <property type="entry name" value="HYDROLASE, TATD FAMILY"/>
    <property type="match status" value="1"/>
</dbReference>
<keyword evidence="6" id="KW-1185">Reference proteome</keyword>
<evidence type="ECO:0000256" key="3">
    <source>
        <dbReference type="ARBA" id="ARBA00022801"/>
    </source>
</evidence>
<dbReference type="RefSeq" id="WP_147210511.1">
    <property type="nucleotide sequence ID" value="NZ_BJYM01000008.1"/>
</dbReference>
<comment type="similarity">
    <text evidence="1">Belongs to the metallo-dependent hydrolases superfamily. TatD-type hydrolase family.</text>
</comment>
<keyword evidence="2 4" id="KW-0479">Metal-binding</keyword>
<evidence type="ECO:0000313" key="6">
    <source>
        <dbReference type="Proteomes" id="UP000321558"/>
    </source>
</evidence>
<dbReference type="PANTHER" id="PTHR46317">
    <property type="entry name" value="HYDROLASE OF PHP SUPERFAMILY-RELATED PROTEIN"/>
    <property type="match status" value="1"/>
</dbReference>
<evidence type="ECO:0000313" key="5">
    <source>
        <dbReference type="EMBL" id="GEN87557.1"/>
    </source>
</evidence>
<dbReference type="GO" id="GO:0016788">
    <property type="term" value="F:hydrolase activity, acting on ester bonds"/>
    <property type="evidence" value="ECO:0007669"/>
    <property type="project" value="InterPro"/>
</dbReference>
<feature type="binding site" evidence="4">
    <location>
        <position position="200"/>
    </location>
    <ligand>
        <name>a divalent metal cation</name>
        <dbReference type="ChEBI" id="CHEBI:60240"/>
        <label>1</label>
    </ligand>
</feature>
<feature type="binding site" evidence="4">
    <location>
        <position position="7"/>
    </location>
    <ligand>
        <name>a divalent metal cation</name>
        <dbReference type="ChEBI" id="CHEBI:60240"/>
        <label>1</label>
    </ligand>
</feature>
<dbReference type="PIRSF" id="PIRSF005902">
    <property type="entry name" value="DNase_TatD"/>
    <property type="match status" value="1"/>
</dbReference>
<dbReference type="STRING" id="582851.GCA_900162665_00721"/>
<name>A0A511ZJF2_9BACI</name>
<gene>
    <name evidence="5" type="ORF">OSO01_22960</name>
</gene>
<comment type="caution">
    <text evidence="5">The sequence shown here is derived from an EMBL/GenBank/DDBJ whole genome shotgun (WGS) entry which is preliminary data.</text>
</comment>
<dbReference type="Pfam" id="PF01026">
    <property type="entry name" value="TatD_DNase"/>
    <property type="match status" value="1"/>
</dbReference>
<feature type="binding site" evidence="4">
    <location>
        <position position="128"/>
    </location>
    <ligand>
        <name>a divalent metal cation</name>
        <dbReference type="ChEBI" id="CHEBI:60240"/>
        <label>2</label>
    </ligand>
</feature>
<dbReference type="CDD" id="cd01310">
    <property type="entry name" value="TatD_DNAse"/>
    <property type="match status" value="1"/>
</dbReference>
<dbReference type="EMBL" id="BJYM01000008">
    <property type="protein sequence ID" value="GEN87557.1"/>
    <property type="molecule type" value="Genomic_DNA"/>
</dbReference>
<protein>
    <recommendedName>
        <fullName evidence="7">TatD family hydrolase</fullName>
    </recommendedName>
</protein>
<evidence type="ECO:0000256" key="2">
    <source>
        <dbReference type="ARBA" id="ARBA00022723"/>
    </source>
</evidence>
<feature type="binding site" evidence="4">
    <location>
        <position position="88"/>
    </location>
    <ligand>
        <name>a divalent metal cation</name>
        <dbReference type="ChEBI" id="CHEBI:60240"/>
        <label>1</label>
    </ligand>
</feature>
<dbReference type="SUPFAM" id="SSF51556">
    <property type="entry name" value="Metallo-dependent hydrolases"/>
    <property type="match status" value="1"/>
</dbReference>
<dbReference type="InterPro" id="IPR032466">
    <property type="entry name" value="Metal_Hydrolase"/>
</dbReference>
<sequence>MIDAHIHLDWYQTDEQQLLMDTLKVDGMIAVSSDFESCQRVWQLVQIYPFVYPAFGWHPEQNLPSVREIDNIIQTIDQRFQDIAAIGEVGLPYYKKRKEASLDVTPYHAILERFVQAAKKYDLPIVLHAVYEDAAVVCDLLEKYEVKKAHFHWFKGDKATIERMINNQYMISITPDCWYEEETQSIIKQYPLELVMAETDGPWRFEGPFQNQMTHPNMIMEVIKKIAEIKQLSFDKVRQQISANTTNFYRLKRFNNLNMQG</sequence>
<feature type="binding site" evidence="4">
    <location>
        <position position="152"/>
    </location>
    <ligand>
        <name>a divalent metal cation</name>
        <dbReference type="ChEBI" id="CHEBI:60240"/>
        <label>2</label>
    </ligand>
</feature>
<dbReference type="Proteomes" id="UP000321558">
    <property type="component" value="Unassembled WGS sequence"/>
</dbReference>
<keyword evidence="3" id="KW-0378">Hydrolase</keyword>
<dbReference type="OrthoDB" id="9775608at2"/>
<organism evidence="5 6">
    <name type="scientific">Oceanobacillus sojae</name>
    <dbReference type="NCBI Taxonomy" id="582851"/>
    <lineage>
        <taxon>Bacteria</taxon>
        <taxon>Bacillati</taxon>
        <taxon>Bacillota</taxon>
        <taxon>Bacilli</taxon>
        <taxon>Bacillales</taxon>
        <taxon>Bacillaceae</taxon>
        <taxon>Oceanobacillus</taxon>
    </lineage>
</organism>
<dbReference type="Gene3D" id="3.20.20.140">
    <property type="entry name" value="Metal-dependent hydrolases"/>
    <property type="match status" value="1"/>
</dbReference>
<dbReference type="GO" id="GO:0046872">
    <property type="term" value="F:metal ion binding"/>
    <property type="evidence" value="ECO:0007669"/>
    <property type="project" value="UniProtKB-KW"/>
</dbReference>
<evidence type="ECO:0000256" key="4">
    <source>
        <dbReference type="PIRSR" id="PIRSR005902-1"/>
    </source>
</evidence>
<dbReference type="InterPro" id="IPR001130">
    <property type="entry name" value="TatD-like"/>
</dbReference>
<evidence type="ECO:0008006" key="7">
    <source>
        <dbReference type="Google" id="ProtNLM"/>
    </source>
</evidence>
<feature type="binding site" evidence="4">
    <location>
        <position position="5"/>
    </location>
    <ligand>
        <name>a divalent metal cation</name>
        <dbReference type="ChEBI" id="CHEBI:60240"/>
        <label>1</label>
    </ligand>
</feature>
<proteinExistence type="inferred from homology"/>